<dbReference type="Pfam" id="PF00266">
    <property type="entry name" value="Aminotran_5"/>
    <property type="match status" value="1"/>
</dbReference>
<organism evidence="7 8">
    <name type="scientific">Candidatus Blautia merdavium</name>
    <dbReference type="NCBI Taxonomy" id="2838494"/>
    <lineage>
        <taxon>Bacteria</taxon>
        <taxon>Bacillati</taxon>
        <taxon>Bacillota</taxon>
        <taxon>Clostridia</taxon>
        <taxon>Lachnospirales</taxon>
        <taxon>Lachnospiraceae</taxon>
        <taxon>Blautia</taxon>
    </lineage>
</organism>
<comment type="catalytic activity">
    <reaction evidence="5">
        <text>(sulfur carrier)-H + L-cysteine = (sulfur carrier)-SH + L-alanine</text>
        <dbReference type="Rhea" id="RHEA:43892"/>
        <dbReference type="Rhea" id="RHEA-COMP:14737"/>
        <dbReference type="Rhea" id="RHEA-COMP:14739"/>
        <dbReference type="ChEBI" id="CHEBI:29917"/>
        <dbReference type="ChEBI" id="CHEBI:35235"/>
        <dbReference type="ChEBI" id="CHEBI:57972"/>
        <dbReference type="ChEBI" id="CHEBI:64428"/>
        <dbReference type="EC" id="2.8.1.7"/>
    </reaction>
</comment>
<evidence type="ECO:0000256" key="2">
    <source>
        <dbReference type="ARBA" id="ARBA00010447"/>
    </source>
</evidence>
<dbReference type="Proteomes" id="UP000823886">
    <property type="component" value="Unassembled WGS sequence"/>
</dbReference>
<evidence type="ECO:0000256" key="5">
    <source>
        <dbReference type="ARBA" id="ARBA00050776"/>
    </source>
</evidence>
<dbReference type="EC" id="2.8.1.7" evidence="3"/>
<dbReference type="InterPro" id="IPR015421">
    <property type="entry name" value="PyrdxlP-dep_Trfase_major"/>
</dbReference>
<evidence type="ECO:0000259" key="6">
    <source>
        <dbReference type="Pfam" id="PF00266"/>
    </source>
</evidence>
<name>A0A9D2PM30_9FIRM</name>
<dbReference type="Gene3D" id="3.90.1150.10">
    <property type="entry name" value="Aspartate Aminotransferase, domain 1"/>
    <property type="match status" value="1"/>
</dbReference>
<evidence type="ECO:0000256" key="3">
    <source>
        <dbReference type="ARBA" id="ARBA00012239"/>
    </source>
</evidence>
<dbReference type="EMBL" id="DWVZ01000107">
    <property type="protein sequence ID" value="HJC63562.1"/>
    <property type="molecule type" value="Genomic_DNA"/>
</dbReference>
<dbReference type="InterPro" id="IPR016454">
    <property type="entry name" value="Cysteine_dSase"/>
</dbReference>
<comment type="caution">
    <text evidence="7">The sequence shown here is derived from an EMBL/GenBank/DDBJ whole genome shotgun (WGS) entry which is preliminary data.</text>
</comment>
<dbReference type="Gene3D" id="3.40.640.10">
    <property type="entry name" value="Type I PLP-dependent aspartate aminotransferase-like (Major domain)"/>
    <property type="match status" value="1"/>
</dbReference>
<evidence type="ECO:0000256" key="1">
    <source>
        <dbReference type="ARBA" id="ARBA00001933"/>
    </source>
</evidence>
<keyword evidence="7" id="KW-0808">Transferase</keyword>
<dbReference type="GO" id="GO:0031071">
    <property type="term" value="F:cysteine desulfurase activity"/>
    <property type="evidence" value="ECO:0007669"/>
    <property type="project" value="UniProtKB-EC"/>
</dbReference>
<proteinExistence type="inferred from homology"/>
<feature type="domain" description="Aminotransferase class V" evidence="6">
    <location>
        <begin position="2"/>
        <end position="366"/>
    </location>
</feature>
<evidence type="ECO:0000256" key="4">
    <source>
        <dbReference type="ARBA" id="ARBA00022898"/>
    </source>
</evidence>
<reference evidence="7" key="1">
    <citation type="journal article" date="2021" name="PeerJ">
        <title>Extensive microbial diversity within the chicken gut microbiome revealed by metagenomics and culture.</title>
        <authorList>
            <person name="Gilroy R."/>
            <person name="Ravi A."/>
            <person name="Getino M."/>
            <person name="Pursley I."/>
            <person name="Horton D.L."/>
            <person name="Alikhan N.F."/>
            <person name="Baker D."/>
            <person name="Gharbi K."/>
            <person name="Hall N."/>
            <person name="Watson M."/>
            <person name="Adriaenssens E.M."/>
            <person name="Foster-Nyarko E."/>
            <person name="Jarju S."/>
            <person name="Secka A."/>
            <person name="Antonio M."/>
            <person name="Oren A."/>
            <person name="Chaudhuri R.R."/>
            <person name="La Ragione R."/>
            <person name="Hildebrand F."/>
            <person name="Pallen M.J."/>
        </authorList>
    </citation>
    <scope>NUCLEOTIDE SEQUENCE</scope>
    <source>
        <strain evidence="7">ChiBcec2-3848</strain>
    </source>
</reference>
<dbReference type="SUPFAM" id="SSF53383">
    <property type="entry name" value="PLP-dependent transferases"/>
    <property type="match status" value="1"/>
</dbReference>
<evidence type="ECO:0000313" key="8">
    <source>
        <dbReference type="Proteomes" id="UP000823886"/>
    </source>
</evidence>
<sequence>MIYLDNAATTLHKPEAVKRAVWDAMETMGSSGRGAYPAALEASRMIYETRELAAEFFGAPSPVSVAFTSNATEALNIAVSGLIRSKDHVICTQMEHNSVLRPLYRKEKEGAQLSILPCGDQGIPDMSKLPELFRKNTRAVICTHASNVTGDLNDIRTAAELCRENGVLFILDTAQTAGSIPIHMGEMKIDVLCFTGHKGLMGPQGTGGICLGEGIRIPAFKTGGSGVHSFDREQPGQGALVLEAGTLNGHGIAGLHEAFSFLKQTTVEAVREKEQKLCSYFCREAARIPGVRLYGNTETKERAAVAALNIRDYDSAAVCDELAEYYGIAVRGGIHCAPLMHRFLGTEKQGAVRFSFSWYNEMEEAEQAVLALREIAG</sequence>
<keyword evidence="4" id="KW-0663">Pyridoxal phosphate</keyword>
<protein>
    <recommendedName>
        <fullName evidence="3">cysteine desulfurase</fullName>
        <ecNumber evidence="3">2.8.1.7</ecNumber>
    </recommendedName>
</protein>
<comment type="cofactor">
    <cofactor evidence="1">
        <name>pyridoxal 5'-phosphate</name>
        <dbReference type="ChEBI" id="CHEBI:597326"/>
    </cofactor>
</comment>
<gene>
    <name evidence="7" type="ORF">H9753_08095</name>
</gene>
<dbReference type="InterPro" id="IPR000192">
    <property type="entry name" value="Aminotrans_V_dom"/>
</dbReference>
<dbReference type="AlphaFoldDB" id="A0A9D2PM30"/>
<comment type="similarity">
    <text evidence="2">Belongs to the class-V pyridoxal-phosphate-dependent aminotransferase family. Csd subfamily.</text>
</comment>
<dbReference type="PANTHER" id="PTHR43586:SF4">
    <property type="entry name" value="ISOPENICILLIN N EPIMERASE"/>
    <property type="match status" value="1"/>
</dbReference>
<evidence type="ECO:0000313" key="7">
    <source>
        <dbReference type="EMBL" id="HJC63562.1"/>
    </source>
</evidence>
<dbReference type="NCBIfam" id="TIGR01977">
    <property type="entry name" value="am_tr_V_EF2568"/>
    <property type="match status" value="1"/>
</dbReference>
<dbReference type="PIRSF" id="PIRSF005572">
    <property type="entry name" value="NifS"/>
    <property type="match status" value="1"/>
</dbReference>
<dbReference type="PANTHER" id="PTHR43586">
    <property type="entry name" value="CYSTEINE DESULFURASE"/>
    <property type="match status" value="1"/>
</dbReference>
<dbReference type="InterPro" id="IPR015424">
    <property type="entry name" value="PyrdxlP-dep_Trfase"/>
</dbReference>
<dbReference type="InterPro" id="IPR010969">
    <property type="entry name" value="Cys_dSase-rel_unknwn_funct"/>
</dbReference>
<reference evidence="7" key="2">
    <citation type="submission" date="2021-04" db="EMBL/GenBank/DDBJ databases">
        <authorList>
            <person name="Gilroy R."/>
        </authorList>
    </citation>
    <scope>NUCLEOTIDE SEQUENCE</scope>
    <source>
        <strain evidence="7">ChiBcec2-3848</strain>
    </source>
</reference>
<dbReference type="InterPro" id="IPR015422">
    <property type="entry name" value="PyrdxlP-dep_Trfase_small"/>
</dbReference>
<dbReference type="GO" id="GO:0008483">
    <property type="term" value="F:transaminase activity"/>
    <property type="evidence" value="ECO:0007669"/>
    <property type="project" value="UniProtKB-KW"/>
</dbReference>
<accession>A0A9D2PM30</accession>
<keyword evidence="7" id="KW-0032">Aminotransferase</keyword>